<gene>
    <name evidence="2" type="ordered locus">Tpau_1621</name>
</gene>
<dbReference type="HOGENOM" id="CLU_2358858_0_0_11"/>
<feature type="chain" id="PRO_5039271056" evidence="1">
    <location>
        <begin position="31"/>
        <end position="96"/>
    </location>
</feature>
<keyword evidence="1" id="KW-0732">Signal</keyword>
<dbReference type="RefSeq" id="WP_013126273.1">
    <property type="nucleotide sequence ID" value="NC_014158.1"/>
</dbReference>
<dbReference type="EMBL" id="CP001966">
    <property type="protein sequence ID" value="ADG78242.1"/>
    <property type="molecule type" value="Genomic_DNA"/>
</dbReference>
<evidence type="ECO:0000313" key="3">
    <source>
        <dbReference type="Proteomes" id="UP000001213"/>
    </source>
</evidence>
<keyword evidence="3" id="KW-1185">Reference proteome</keyword>
<feature type="signal peptide" evidence="1">
    <location>
        <begin position="1"/>
        <end position="30"/>
    </location>
</feature>
<organism evidence="2 3">
    <name type="scientific">Tsukamurella paurometabola (strain ATCC 8368 / DSM 20162 / CCUG 35730 / CIP 100753 / JCM 10117 / KCTC 9821 / NBRC 16120 / NCIMB 702349 / NCTC 13040)</name>
    <name type="common">Corynebacterium paurometabolum</name>
    <dbReference type="NCBI Taxonomy" id="521096"/>
    <lineage>
        <taxon>Bacteria</taxon>
        <taxon>Bacillati</taxon>
        <taxon>Actinomycetota</taxon>
        <taxon>Actinomycetes</taxon>
        <taxon>Mycobacteriales</taxon>
        <taxon>Tsukamurellaceae</taxon>
        <taxon>Tsukamurella</taxon>
    </lineage>
</organism>
<dbReference type="KEGG" id="tpr:Tpau_1621"/>
<evidence type="ECO:0000256" key="1">
    <source>
        <dbReference type="SAM" id="SignalP"/>
    </source>
</evidence>
<protein>
    <submittedName>
        <fullName evidence="2">Uncharacterized protein</fullName>
    </submittedName>
</protein>
<evidence type="ECO:0000313" key="2">
    <source>
        <dbReference type="EMBL" id="ADG78242.1"/>
    </source>
</evidence>
<dbReference type="STRING" id="521096.Tpau_1621"/>
<dbReference type="Proteomes" id="UP000001213">
    <property type="component" value="Chromosome"/>
</dbReference>
<reference evidence="3" key="1">
    <citation type="submission" date="2010-03" db="EMBL/GenBank/DDBJ databases">
        <title>The complete chromosome of Tsukamurella paurometabola DSM 20162.</title>
        <authorList>
            <consortium name="US DOE Joint Genome Institute (JGI-PGF)"/>
            <person name="Lucas S."/>
            <person name="Copeland A."/>
            <person name="Lapidus A."/>
            <person name="Glavina del Rio T."/>
            <person name="Dalin E."/>
            <person name="Tice H."/>
            <person name="Bruce D."/>
            <person name="Goodwin L."/>
            <person name="Pitluck S."/>
            <person name="Kyrpides N."/>
            <person name="Mavromatis K."/>
            <person name="Ivanova N."/>
            <person name="Mikhailova N."/>
            <person name="Munk A.C."/>
            <person name="Brettin T."/>
            <person name="Detter J.C."/>
            <person name="Tapia R."/>
            <person name="Han C."/>
            <person name="Larimer F."/>
            <person name="Land M."/>
            <person name="Hauser L."/>
            <person name="Markowitz V."/>
            <person name="Cheng J.-F."/>
            <person name="Hugenholtz P."/>
            <person name="Woyke T."/>
            <person name="Wu D."/>
            <person name="Jando M."/>
            <person name="Brambilla E."/>
            <person name="Klenk H.-P."/>
            <person name="Eisen J.A."/>
        </authorList>
    </citation>
    <scope>NUCLEOTIDE SEQUENCE [LARGE SCALE GENOMIC DNA]</scope>
    <source>
        <strain evidence="3">ATCC 8368 / DSM 20162 / CCUG 35730 / CIP 100753 / JCM 10117 / KCTC 9821 / NBRC 16120 / NCIMB 702349 / NCTC 13040</strain>
    </source>
</reference>
<accession>D5UYD5</accession>
<sequence length="96" mass="9417">MNASTIRRTAATIGMLALGGTALGVGAASAAPAAPAPTQDAGCVLITDPAAPEDYSKATCTPVSIDKDGNLRDATGKIYGKASDAVAAPDADTRGR</sequence>
<name>D5UYD5_TSUPD</name>
<dbReference type="AlphaFoldDB" id="D5UYD5"/>
<reference evidence="2 3" key="2">
    <citation type="journal article" date="2011" name="Stand. Genomic Sci.">
        <title>Complete genome sequence of Tsukamurella paurometabola type strain (no. 33).</title>
        <authorList>
            <person name="Munk A.C."/>
            <person name="Lapidus A."/>
            <person name="Lucas S."/>
            <person name="Nolan M."/>
            <person name="Tice H."/>
            <person name="Cheng J.F."/>
            <person name="Del Rio T.G."/>
            <person name="Goodwin L."/>
            <person name="Pitluck S."/>
            <person name="Liolios K."/>
            <person name="Huntemann M."/>
            <person name="Ivanova N."/>
            <person name="Mavromatis K."/>
            <person name="Mikhailova N."/>
            <person name="Pati A."/>
            <person name="Chen A."/>
            <person name="Palaniappan K."/>
            <person name="Tapia R."/>
            <person name="Han C."/>
            <person name="Land M."/>
            <person name="Hauser L."/>
            <person name="Chang Y.J."/>
            <person name="Jeffries C.D."/>
            <person name="Brettin T."/>
            <person name="Yasawong M."/>
            <person name="Brambilla E.M."/>
            <person name="Rohde M."/>
            <person name="Sikorski J."/>
            <person name="Goker M."/>
            <person name="Detter J.C."/>
            <person name="Woyke T."/>
            <person name="Bristow J."/>
            <person name="Eisen J.A."/>
            <person name="Markowitz V."/>
            <person name="Hugenholtz P."/>
            <person name="Kyrpides N.C."/>
            <person name="Klenk H.P."/>
        </authorList>
    </citation>
    <scope>NUCLEOTIDE SEQUENCE [LARGE SCALE GENOMIC DNA]</scope>
    <source>
        <strain evidence="3">ATCC 8368 / DSM 20162 / CCUG 35730 / CIP 100753 / JCM 10117 / KCTC 9821 / NBRC 16120 / NCIMB 702349 / NCTC 13040</strain>
    </source>
</reference>
<proteinExistence type="predicted"/>